<dbReference type="KEGG" id="aagg:ETAA8_46560"/>
<proteinExistence type="predicted"/>
<protein>
    <submittedName>
        <fullName evidence="1">Uncharacterized protein</fullName>
    </submittedName>
</protein>
<gene>
    <name evidence="1" type="ORF">ETAA8_46560</name>
</gene>
<evidence type="ECO:0000313" key="1">
    <source>
        <dbReference type="EMBL" id="QDU29542.1"/>
    </source>
</evidence>
<reference evidence="1 2" key="1">
    <citation type="submission" date="2019-02" db="EMBL/GenBank/DDBJ databases">
        <title>Deep-cultivation of Planctomycetes and their phenomic and genomic characterization uncovers novel biology.</title>
        <authorList>
            <person name="Wiegand S."/>
            <person name="Jogler M."/>
            <person name="Boedeker C."/>
            <person name="Pinto D."/>
            <person name="Vollmers J."/>
            <person name="Rivas-Marin E."/>
            <person name="Kohn T."/>
            <person name="Peeters S.H."/>
            <person name="Heuer A."/>
            <person name="Rast P."/>
            <person name="Oberbeckmann S."/>
            <person name="Bunk B."/>
            <person name="Jeske O."/>
            <person name="Meyerdierks A."/>
            <person name="Storesund J.E."/>
            <person name="Kallscheuer N."/>
            <person name="Luecker S."/>
            <person name="Lage O.M."/>
            <person name="Pohl T."/>
            <person name="Merkel B.J."/>
            <person name="Hornburger P."/>
            <person name="Mueller R.-W."/>
            <person name="Bruemmer F."/>
            <person name="Labrenz M."/>
            <person name="Spormann A.M."/>
            <person name="Op den Camp H."/>
            <person name="Overmann J."/>
            <person name="Amann R."/>
            <person name="Jetten M.S.M."/>
            <person name="Mascher T."/>
            <person name="Medema M.H."/>
            <person name="Devos D.P."/>
            <person name="Kaster A.-K."/>
            <person name="Ovreas L."/>
            <person name="Rohde M."/>
            <person name="Galperin M.Y."/>
            <person name="Jogler C."/>
        </authorList>
    </citation>
    <scope>NUCLEOTIDE SEQUENCE [LARGE SCALE GENOMIC DNA]</scope>
    <source>
        <strain evidence="1 2">ETA_A8</strain>
    </source>
</reference>
<sequence>MKLTLVGPTDEGFWFLENDKGMSWQIVERWADHPGAAALFGWMAPGAATNDEHAEAAWEFLMENIGAEIEAPLHIAAHFDALEREAVEEVVSEFFGVRMRSTFEAVEEEGTVGFKIEGPEIEIDDK</sequence>
<organism evidence="1 2">
    <name type="scientific">Anatilimnocola aggregata</name>
    <dbReference type="NCBI Taxonomy" id="2528021"/>
    <lineage>
        <taxon>Bacteria</taxon>
        <taxon>Pseudomonadati</taxon>
        <taxon>Planctomycetota</taxon>
        <taxon>Planctomycetia</taxon>
        <taxon>Pirellulales</taxon>
        <taxon>Pirellulaceae</taxon>
        <taxon>Anatilimnocola</taxon>
    </lineage>
</organism>
<accession>A0A517YH61</accession>
<evidence type="ECO:0000313" key="2">
    <source>
        <dbReference type="Proteomes" id="UP000315017"/>
    </source>
</evidence>
<keyword evidence="2" id="KW-1185">Reference proteome</keyword>
<dbReference type="Proteomes" id="UP000315017">
    <property type="component" value="Chromosome"/>
</dbReference>
<dbReference type="AlphaFoldDB" id="A0A517YH61"/>
<dbReference type="RefSeq" id="WP_145093503.1">
    <property type="nucleotide sequence ID" value="NZ_CP036274.1"/>
</dbReference>
<dbReference type="EMBL" id="CP036274">
    <property type="protein sequence ID" value="QDU29542.1"/>
    <property type="molecule type" value="Genomic_DNA"/>
</dbReference>
<name>A0A517YH61_9BACT</name>